<dbReference type="Proteomes" id="UP000022910">
    <property type="component" value="Unassembled WGS sequence"/>
</dbReference>
<dbReference type="HOGENOM" id="CLU_1982752_0_0_1"/>
<keyword evidence="2" id="KW-1185">Reference proteome</keyword>
<evidence type="ECO:0000313" key="2">
    <source>
        <dbReference type="Proteomes" id="UP000022910"/>
    </source>
</evidence>
<comment type="caution">
    <text evidence="1">The sequence shown here is derived from an EMBL/GenBank/DDBJ whole genome shotgun (WGS) entry which is preliminary data.</text>
</comment>
<protein>
    <submittedName>
        <fullName evidence="1">Uncharacterized protein</fullName>
    </submittedName>
</protein>
<proteinExistence type="predicted"/>
<accession>A0A015K0H5</accession>
<reference evidence="1 2" key="1">
    <citation type="submission" date="2014-02" db="EMBL/GenBank/DDBJ databases">
        <title>Single nucleus genome sequencing reveals high similarity among nuclei of an endomycorrhizal fungus.</title>
        <authorList>
            <person name="Lin K."/>
            <person name="Geurts R."/>
            <person name="Zhang Z."/>
            <person name="Limpens E."/>
            <person name="Saunders D.G."/>
            <person name="Mu D."/>
            <person name="Pang E."/>
            <person name="Cao H."/>
            <person name="Cha H."/>
            <person name="Lin T."/>
            <person name="Zhou Q."/>
            <person name="Shang Y."/>
            <person name="Li Y."/>
            <person name="Ivanov S."/>
            <person name="Sharma T."/>
            <person name="Velzen R.V."/>
            <person name="Ruijter N.D."/>
            <person name="Aanen D.K."/>
            <person name="Win J."/>
            <person name="Kamoun S."/>
            <person name="Bisseling T."/>
            <person name="Huang S."/>
        </authorList>
    </citation>
    <scope>NUCLEOTIDE SEQUENCE [LARGE SCALE GENOMIC DNA]</scope>
    <source>
        <strain evidence="2">DAOM197198w</strain>
    </source>
</reference>
<dbReference type="AlphaFoldDB" id="A0A015K0H5"/>
<dbReference type="OrthoDB" id="2320395at2759"/>
<name>A0A015K0H5_RHIIW</name>
<dbReference type="EMBL" id="JEMT01025835">
    <property type="protein sequence ID" value="EXX60879.1"/>
    <property type="molecule type" value="Genomic_DNA"/>
</dbReference>
<gene>
    <name evidence="1" type="ORF">RirG_175950</name>
</gene>
<evidence type="ECO:0000313" key="1">
    <source>
        <dbReference type="EMBL" id="EXX60879.1"/>
    </source>
</evidence>
<organism evidence="1 2">
    <name type="scientific">Rhizophagus irregularis (strain DAOM 197198w)</name>
    <name type="common">Glomus intraradices</name>
    <dbReference type="NCBI Taxonomy" id="1432141"/>
    <lineage>
        <taxon>Eukaryota</taxon>
        <taxon>Fungi</taxon>
        <taxon>Fungi incertae sedis</taxon>
        <taxon>Mucoromycota</taxon>
        <taxon>Glomeromycotina</taxon>
        <taxon>Glomeromycetes</taxon>
        <taxon>Glomerales</taxon>
        <taxon>Glomeraceae</taxon>
        <taxon>Rhizophagus</taxon>
    </lineage>
</organism>
<sequence>MAAEAIELRAQLKQRFTINNVLTAPSLAGLNLENFAIDVYEDLTRDNNIRLRDIKMYGVLRYLVNREVEQMGNYRNYQIASIFTNDLMKIANIQDKQQYQELAKYVNMIITRRHPCPRSPGTHNHP</sequence>